<evidence type="ECO:0000256" key="9">
    <source>
        <dbReference type="ARBA" id="ARBA00022833"/>
    </source>
</evidence>
<evidence type="ECO:0000256" key="14">
    <source>
        <dbReference type="RuleBase" id="RU000442"/>
    </source>
</evidence>
<dbReference type="OrthoDB" id="6755010at2759"/>
<feature type="domain" description="DNA-directed DNA polymerase family B multifunctional" evidence="16">
    <location>
        <begin position="787"/>
        <end position="1225"/>
    </location>
</feature>
<keyword evidence="13" id="KW-0539">Nucleus</keyword>
<dbReference type="InterPro" id="IPR012337">
    <property type="entry name" value="RNaseH-like_sf"/>
</dbReference>
<comment type="catalytic activity">
    <reaction evidence="14">
        <text>DNA(n) + a 2'-deoxyribonucleoside 5'-triphosphate = DNA(n+1) + diphosphate</text>
        <dbReference type="Rhea" id="RHEA:22508"/>
        <dbReference type="Rhea" id="RHEA-COMP:17339"/>
        <dbReference type="Rhea" id="RHEA-COMP:17340"/>
        <dbReference type="ChEBI" id="CHEBI:33019"/>
        <dbReference type="ChEBI" id="CHEBI:61560"/>
        <dbReference type="ChEBI" id="CHEBI:173112"/>
        <dbReference type="EC" id="2.7.7.7"/>
    </reaction>
</comment>
<dbReference type="Pfam" id="PF00136">
    <property type="entry name" value="DNA_pol_B"/>
    <property type="match status" value="1"/>
</dbReference>
<evidence type="ECO:0000256" key="13">
    <source>
        <dbReference type="ARBA" id="ARBA00023242"/>
    </source>
</evidence>
<dbReference type="Gene3D" id="3.30.70.2820">
    <property type="match status" value="1"/>
</dbReference>
<dbReference type="GO" id="GO:0005739">
    <property type="term" value="C:mitochondrion"/>
    <property type="evidence" value="ECO:0007669"/>
    <property type="project" value="UniProtKB-SubCell"/>
</dbReference>
<dbReference type="GO" id="GO:0003688">
    <property type="term" value="F:DNA replication origin binding"/>
    <property type="evidence" value="ECO:0007669"/>
    <property type="project" value="TreeGrafter"/>
</dbReference>
<feature type="compositionally biased region" description="Acidic residues" evidence="15">
    <location>
        <begin position="59"/>
        <end position="73"/>
    </location>
</feature>
<dbReference type="FunFam" id="3.30.420.10:FF:000036">
    <property type="entry name" value="DNA polymerase"/>
    <property type="match status" value="1"/>
</dbReference>
<keyword evidence="21" id="KW-1185">Reference proteome</keyword>
<dbReference type="GO" id="GO:0006272">
    <property type="term" value="P:leading strand elongation"/>
    <property type="evidence" value="ECO:0007669"/>
    <property type="project" value="TreeGrafter"/>
</dbReference>
<dbReference type="InterPro" id="IPR006134">
    <property type="entry name" value="DNA-dir_DNA_pol_B_multi_dom"/>
</dbReference>
<dbReference type="FunFam" id="1.10.287.690:FF:000003">
    <property type="entry name" value="DNA polymerase"/>
    <property type="match status" value="1"/>
</dbReference>
<dbReference type="Pfam" id="PF08996">
    <property type="entry name" value="zf-DNA_Pol"/>
    <property type="match status" value="1"/>
</dbReference>
<keyword evidence="8" id="KW-0863">Zinc-finger</keyword>
<evidence type="ECO:0000259" key="16">
    <source>
        <dbReference type="Pfam" id="PF00136"/>
    </source>
</evidence>
<accession>A0A507AR55</accession>
<keyword evidence="5 14" id="KW-0548">Nucleotidyltransferase</keyword>
<feature type="compositionally biased region" description="Basic and acidic residues" evidence="15">
    <location>
        <begin position="162"/>
        <end position="176"/>
    </location>
</feature>
<dbReference type="InterPro" id="IPR017964">
    <property type="entry name" value="DNA-dir_DNA_pol_B_CS"/>
</dbReference>
<dbReference type="RefSeq" id="XP_030990695.1">
    <property type="nucleotide sequence ID" value="XM_031144541.1"/>
</dbReference>
<proteinExistence type="inferred from homology"/>
<dbReference type="EC" id="2.7.7.7" evidence="14"/>
<dbReference type="InterPro" id="IPR038256">
    <property type="entry name" value="Pol_alpha_znc_sf"/>
</dbReference>
<evidence type="ECO:0000256" key="7">
    <source>
        <dbReference type="ARBA" id="ARBA00022723"/>
    </source>
</evidence>
<dbReference type="InterPro" id="IPR024647">
    <property type="entry name" value="DNA_pol_a_cat_su_N"/>
</dbReference>
<dbReference type="Gene3D" id="3.90.1600.10">
    <property type="entry name" value="Palm domain of DNA polymerase"/>
    <property type="match status" value="2"/>
</dbReference>
<dbReference type="EMBL" id="SKBQ01000070">
    <property type="protein sequence ID" value="TPX08984.1"/>
    <property type="molecule type" value="Genomic_DNA"/>
</dbReference>
<feature type="domain" description="Zinc finger DNA-directed DNA polymerase family B alpha" evidence="18">
    <location>
        <begin position="1267"/>
        <end position="1459"/>
    </location>
</feature>
<dbReference type="GO" id="GO:0003887">
    <property type="term" value="F:DNA-directed DNA polymerase activity"/>
    <property type="evidence" value="ECO:0007669"/>
    <property type="project" value="UniProtKB-KW"/>
</dbReference>
<feature type="region of interest" description="Disordered" evidence="15">
    <location>
        <begin position="154"/>
        <end position="211"/>
    </location>
</feature>
<comment type="subcellular location">
    <subcellularLocation>
        <location evidence="2">Mitochondrion</location>
    </subcellularLocation>
    <subcellularLocation>
        <location evidence="1">Nucleus</location>
    </subcellularLocation>
</comment>
<keyword evidence="10 14" id="KW-0239">DNA-directed DNA polymerase</keyword>
<dbReference type="Gene3D" id="1.10.132.60">
    <property type="entry name" value="DNA polymerase family B, C-terminal domain"/>
    <property type="match status" value="1"/>
</dbReference>
<dbReference type="InterPro" id="IPR045846">
    <property type="entry name" value="POLBc_alpha"/>
</dbReference>
<dbReference type="GO" id="GO:0000166">
    <property type="term" value="F:nucleotide binding"/>
    <property type="evidence" value="ECO:0007669"/>
    <property type="project" value="InterPro"/>
</dbReference>
<evidence type="ECO:0000313" key="21">
    <source>
        <dbReference type="Proteomes" id="UP000319257"/>
    </source>
</evidence>
<dbReference type="InterPro" id="IPR015088">
    <property type="entry name" value="Znf_DNA-dir_DNA_pol_B_alpha"/>
</dbReference>
<keyword evidence="6 14" id="KW-0235">DNA replication</keyword>
<dbReference type="FunFam" id="3.30.70.2820:FF:000001">
    <property type="entry name" value="DNA polymerase"/>
    <property type="match status" value="1"/>
</dbReference>
<feature type="domain" description="DNA-directed DNA polymerase family B exonuclease" evidence="17">
    <location>
        <begin position="472"/>
        <end position="720"/>
    </location>
</feature>
<keyword evidence="4 14" id="KW-0808">Transferase</keyword>
<keyword evidence="11 14" id="KW-0238">DNA-binding</keyword>
<evidence type="ECO:0000256" key="2">
    <source>
        <dbReference type="ARBA" id="ARBA00004173"/>
    </source>
</evidence>
<evidence type="ECO:0000256" key="1">
    <source>
        <dbReference type="ARBA" id="ARBA00004123"/>
    </source>
</evidence>
<dbReference type="FunCoup" id="A0A507AR55">
    <property type="interactions" value="913"/>
</dbReference>
<dbReference type="CDD" id="cd05776">
    <property type="entry name" value="DNA_polB_alpha_exo"/>
    <property type="match status" value="1"/>
</dbReference>
<dbReference type="Pfam" id="PF12254">
    <property type="entry name" value="DNA_pol_alpha_N"/>
    <property type="match status" value="1"/>
</dbReference>
<evidence type="ECO:0000256" key="6">
    <source>
        <dbReference type="ARBA" id="ARBA00022705"/>
    </source>
</evidence>
<dbReference type="Proteomes" id="UP000319257">
    <property type="component" value="Unassembled WGS sequence"/>
</dbReference>
<dbReference type="GO" id="GO:0005658">
    <property type="term" value="C:alpha DNA polymerase:primase complex"/>
    <property type="evidence" value="ECO:0007669"/>
    <property type="project" value="UniProtKB-ARBA"/>
</dbReference>
<dbReference type="GO" id="GO:0003682">
    <property type="term" value="F:chromatin binding"/>
    <property type="evidence" value="ECO:0007669"/>
    <property type="project" value="TreeGrafter"/>
</dbReference>
<dbReference type="GO" id="GO:0008270">
    <property type="term" value="F:zinc ion binding"/>
    <property type="evidence" value="ECO:0007669"/>
    <property type="project" value="UniProtKB-KW"/>
</dbReference>
<organism evidence="20 21">
    <name type="scientific">Thyridium curvatum</name>
    <dbReference type="NCBI Taxonomy" id="1093900"/>
    <lineage>
        <taxon>Eukaryota</taxon>
        <taxon>Fungi</taxon>
        <taxon>Dikarya</taxon>
        <taxon>Ascomycota</taxon>
        <taxon>Pezizomycotina</taxon>
        <taxon>Sordariomycetes</taxon>
        <taxon>Sordariomycetidae</taxon>
        <taxon>Thyridiales</taxon>
        <taxon>Thyridiaceae</taxon>
        <taxon>Thyridium</taxon>
    </lineage>
</organism>
<dbReference type="Gene3D" id="1.10.3200.20">
    <property type="entry name" value="DNA Polymerase alpha, zinc finger"/>
    <property type="match status" value="1"/>
</dbReference>
<dbReference type="CDD" id="cd05532">
    <property type="entry name" value="POLBc_alpha"/>
    <property type="match status" value="1"/>
</dbReference>
<keyword evidence="9" id="KW-0862">Zinc</keyword>
<gene>
    <name evidence="20" type="ORF">E0L32_009563</name>
</gene>
<dbReference type="PROSITE" id="PS00116">
    <property type="entry name" value="DNA_POLYMERASE_B"/>
    <property type="match status" value="1"/>
</dbReference>
<dbReference type="InterPro" id="IPR006133">
    <property type="entry name" value="DNA-dir_DNA_pol_B_exonuc"/>
</dbReference>
<dbReference type="InterPro" id="IPR043502">
    <property type="entry name" value="DNA/RNA_pol_sf"/>
</dbReference>
<dbReference type="Gene3D" id="3.30.420.10">
    <property type="entry name" value="Ribonuclease H-like superfamily/Ribonuclease H"/>
    <property type="match status" value="1"/>
</dbReference>
<evidence type="ECO:0000256" key="4">
    <source>
        <dbReference type="ARBA" id="ARBA00022679"/>
    </source>
</evidence>
<dbReference type="GeneID" id="41977010"/>
<dbReference type="FunFam" id="1.10.3200.20:FF:000002">
    <property type="entry name" value="DNA polymerase"/>
    <property type="match status" value="1"/>
</dbReference>
<dbReference type="GO" id="GO:0003697">
    <property type="term" value="F:single-stranded DNA binding"/>
    <property type="evidence" value="ECO:0007669"/>
    <property type="project" value="TreeGrafter"/>
</dbReference>
<comment type="similarity">
    <text evidence="3 14">Belongs to the DNA polymerase type-B family.</text>
</comment>
<dbReference type="GO" id="GO:0006273">
    <property type="term" value="P:lagging strand elongation"/>
    <property type="evidence" value="ECO:0007669"/>
    <property type="project" value="TreeGrafter"/>
</dbReference>
<dbReference type="NCBIfam" id="TIGR00592">
    <property type="entry name" value="pol2"/>
    <property type="match status" value="1"/>
</dbReference>
<dbReference type="PRINTS" id="PR00106">
    <property type="entry name" value="DNAPOLB"/>
</dbReference>
<dbReference type="SMART" id="SM00486">
    <property type="entry name" value="POLBc"/>
    <property type="match status" value="1"/>
</dbReference>
<dbReference type="PANTHER" id="PTHR45861">
    <property type="entry name" value="DNA POLYMERASE ALPHA CATALYTIC SUBUNIT"/>
    <property type="match status" value="1"/>
</dbReference>
<dbReference type="GO" id="GO:0006281">
    <property type="term" value="P:DNA repair"/>
    <property type="evidence" value="ECO:0007669"/>
    <property type="project" value="UniProtKB-ARBA"/>
</dbReference>
<dbReference type="InterPro" id="IPR042087">
    <property type="entry name" value="DNA_pol_B_thumb"/>
</dbReference>
<keyword evidence="12" id="KW-0496">Mitochondrion</keyword>
<dbReference type="FunFam" id="1.10.132.60:FF:000004">
    <property type="entry name" value="DNA polymerase"/>
    <property type="match status" value="1"/>
</dbReference>
<feature type="compositionally biased region" description="Basic and acidic residues" evidence="15">
    <location>
        <begin position="103"/>
        <end position="114"/>
    </location>
</feature>
<evidence type="ECO:0000256" key="5">
    <source>
        <dbReference type="ARBA" id="ARBA00022695"/>
    </source>
</evidence>
<dbReference type="InterPro" id="IPR023211">
    <property type="entry name" value="DNA_pol_palm_dom_sf"/>
</dbReference>
<reference evidence="20 21" key="1">
    <citation type="submission" date="2019-06" db="EMBL/GenBank/DDBJ databases">
        <title>Draft genome sequence of the filamentous fungus Phialemoniopsis curvata isolated from diesel fuel.</title>
        <authorList>
            <person name="Varaljay V.A."/>
            <person name="Lyon W.J."/>
            <person name="Crouch A.L."/>
            <person name="Drake C.E."/>
            <person name="Hollomon J.M."/>
            <person name="Nadeau L.J."/>
            <person name="Nunn H.S."/>
            <person name="Stevenson B.S."/>
            <person name="Bojanowski C.L."/>
            <person name="Crookes-Goodson W.J."/>
        </authorList>
    </citation>
    <scope>NUCLEOTIDE SEQUENCE [LARGE SCALE GENOMIC DNA]</scope>
    <source>
        <strain evidence="20 21">D216</strain>
    </source>
</reference>
<evidence type="ECO:0000256" key="11">
    <source>
        <dbReference type="ARBA" id="ARBA00023125"/>
    </source>
</evidence>
<dbReference type="InterPro" id="IPR006172">
    <property type="entry name" value="DNA-dir_DNA_pol_B"/>
</dbReference>
<evidence type="ECO:0000259" key="18">
    <source>
        <dbReference type="Pfam" id="PF08996"/>
    </source>
</evidence>
<comment type="caution">
    <text evidence="20">The sequence shown here is derived from an EMBL/GenBank/DDBJ whole genome shotgun (WGS) entry which is preliminary data.</text>
</comment>
<dbReference type="InterPro" id="IPR036397">
    <property type="entry name" value="RNaseH_sf"/>
</dbReference>
<dbReference type="Pfam" id="PF03104">
    <property type="entry name" value="DNA_pol_B_exo1"/>
    <property type="match status" value="1"/>
</dbReference>
<dbReference type="SUPFAM" id="SSF53098">
    <property type="entry name" value="Ribonuclease H-like"/>
    <property type="match status" value="1"/>
</dbReference>
<evidence type="ECO:0000259" key="17">
    <source>
        <dbReference type="Pfam" id="PF03104"/>
    </source>
</evidence>
<dbReference type="InParanoid" id="A0A507AR55"/>
<dbReference type="SUPFAM" id="SSF56672">
    <property type="entry name" value="DNA/RNA polymerases"/>
    <property type="match status" value="1"/>
</dbReference>
<dbReference type="PANTHER" id="PTHR45861:SF1">
    <property type="entry name" value="DNA POLYMERASE ALPHA CATALYTIC SUBUNIT"/>
    <property type="match status" value="1"/>
</dbReference>
<dbReference type="Gene3D" id="2.40.50.730">
    <property type="match status" value="1"/>
</dbReference>
<sequence>MSKAVSKRSKFAELRALRESGKKRFDTYEVEEVANLYEEVDENQYKKIVRDRLNEDDFVVDDNGEGYADDGREEWDRVPVYDDTESENETTVRGKGRKGSKKARQEEQDKKDANDQDIAEFFTRGATKAQPKVKVAKTEADDTFLADLLTEVDTNVTAPIPRPDKRKNTERRKARELSPAPEARQRAVKKVKIVDDRAPPTPIADDNYVDDSGFNPVDDDIPAQDVPMSDPIPSSPTAKAAERKVLPKIKVEEEEDEDMMEVAHAGAITTTSVNLSASRPVKKLVKAEPYPSPERSSPIKQAEETVDASSWNELNSRLNVVSGSQEVRSVGKIDYKDAIEDDGSLNFFWTDYTEVNGSLCLFGKVLNKKTKHYVSSFVKVDNILRKLYFLPRKHRLQNGEATSDEVGMMDVYQEVDAIMTKMNVNMHKIKACNRKYAFELPDVPKEGQYLKLFYPYSKPQIDTSRPGETFSHVFGANTALFEQFVLWKNIMGPCWLKIQDADFGAVKNASHCKLELLADHPNMISVLSDGDNLDAPPLNLMSVSLRTTFNAKDNKQELLGISARIYEGVSLSDTTPADKLPCRTFTVIRPNGAAFPIGFESLTKDRKRVKGLVKTVKSEMEILTFFLAQVDVADPDVILGHQLEGVDYSILLNRLHEKKVHQWSRLGRLRRSQWPSSMGKVGGNVFAERQIISGRLLCDLANDAGRSVMFKCQSWTLTEMCGLYLGGESKRREIDNEVALKTWATSKDGLMDYVTHMEADTYFIAALALQVQILPLTKVLTNLAGNSWARTLTGTRAERNEYILLHEFHRNKYICPDKQSFRSRARIEEEHNEDGAAEGKKKDKYKGGLVFEPEKGLYDKFVLVMDFNSLYPSIIQEFNICFTTVDRSSLSEDEDAVPEVPVDQDQGILPRLIATLVSRRRQVKSLMKDKTATPEQLATWDIKQLALKLTANSMYGCLGYDKSRFYARPLAVLTTYKGREILRSTKELAESRSLQVIYGDTDSVMINANVDNVADALKVGNEFKKAVNERYRLLEIDIDNVFRRILLQAKKKYAAINLVEVNGKFVEKMEVKGLDMKRREYCALSKEVSSRILNEILSGDETEVSVVRIHEYLREIAGKMREMAVPAQKYIIFTQLGKAPKEYPNADSMPQVQVALRALSRGKTVRKGDVVSYIITGDSKSSEPAPKRAYAPGDVMKADSGLAPDVEWYLGKQIFPPVERLCANIDGTSTPQLAENLGLDIRRYQASSSSSSHNAGANDLEIHPLESQIPDDVRFRDCERLVLRCRACKAEAPFEGLLASAARVSASGVSCPSCSAVLAPLSVVAQVERAARRAAARYYEGWLACDDCGTRTRQVSVYGSRCLGPRGLARDCKGRMRYEVGERDVYNQLVYLASLWDVDRAKARAAATDAAAAGGEQVDKERVLALAEHNRVRFGTVKAVVDRYLDKCGRQWVAMDNLFAKLGFAAA</sequence>
<evidence type="ECO:0000313" key="20">
    <source>
        <dbReference type="EMBL" id="TPX08984.1"/>
    </source>
</evidence>
<name>A0A507AR55_9PEZI</name>
<evidence type="ECO:0000259" key="19">
    <source>
        <dbReference type="Pfam" id="PF12254"/>
    </source>
</evidence>
<feature type="domain" description="DNA polymerase alpha catalytic subunit N-terminal" evidence="19">
    <location>
        <begin position="12"/>
        <end position="76"/>
    </location>
</feature>
<protein>
    <recommendedName>
        <fullName evidence="14">DNA polymerase</fullName>
        <ecNumber evidence="14">2.7.7.7</ecNumber>
    </recommendedName>
</protein>
<evidence type="ECO:0000256" key="3">
    <source>
        <dbReference type="ARBA" id="ARBA00005755"/>
    </source>
</evidence>
<dbReference type="STRING" id="1093900.A0A507AR55"/>
<keyword evidence="7" id="KW-0479">Metal-binding</keyword>
<dbReference type="GO" id="GO:1902975">
    <property type="term" value="P:mitotic DNA replication initiation"/>
    <property type="evidence" value="ECO:0007669"/>
    <property type="project" value="InterPro"/>
</dbReference>
<evidence type="ECO:0000256" key="12">
    <source>
        <dbReference type="ARBA" id="ARBA00023128"/>
    </source>
</evidence>
<evidence type="ECO:0000256" key="10">
    <source>
        <dbReference type="ARBA" id="ARBA00022932"/>
    </source>
</evidence>
<feature type="region of interest" description="Disordered" evidence="15">
    <location>
        <begin position="59"/>
        <end position="137"/>
    </location>
</feature>
<evidence type="ECO:0000256" key="8">
    <source>
        <dbReference type="ARBA" id="ARBA00022771"/>
    </source>
</evidence>
<evidence type="ECO:0000256" key="15">
    <source>
        <dbReference type="SAM" id="MobiDB-lite"/>
    </source>
</evidence>